<sequence>MQDETAELLGGFVVGFEPHPLLLEALCPWSQGVCGIYRGAVGWVGRAQCGHG</sequence>
<proteinExistence type="predicted"/>
<dbReference type="AlphaFoldDB" id="D5SHX9"/>
<protein>
    <submittedName>
        <fullName evidence="1">Uncharacterized protein</fullName>
    </submittedName>
</protein>
<geneLocation type="plasmid" evidence="1 2">
    <name>pSCL4</name>
</geneLocation>
<dbReference type="EMBL" id="CM000914">
    <property type="protein sequence ID" value="EFG03522.2"/>
    <property type="molecule type" value="Genomic_DNA"/>
</dbReference>
<accession>D5SHX9</accession>
<evidence type="ECO:0000313" key="1">
    <source>
        <dbReference type="EMBL" id="EFG03522.2"/>
    </source>
</evidence>
<gene>
    <name evidence="1" type="ORF">SCLAV_p0027</name>
</gene>
<keyword evidence="2" id="KW-1185">Reference proteome</keyword>
<organism evidence="1 2">
    <name type="scientific">Streptomyces clavuligerus</name>
    <dbReference type="NCBI Taxonomy" id="1901"/>
    <lineage>
        <taxon>Bacteria</taxon>
        <taxon>Bacillati</taxon>
        <taxon>Actinomycetota</taxon>
        <taxon>Actinomycetes</taxon>
        <taxon>Kitasatosporales</taxon>
        <taxon>Streptomycetaceae</taxon>
        <taxon>Streptomyces</taxon>
    </lineage>
</organism>
<name>D5SHX9_STRCL</name>
<keyword evidence="1" id="KW-0614">Plasmid</keyword>
<evidence type="ECO:0000313" key="2">
    <source>
        <dbReference type="Proteomes" id="UP000002357"/>
    </source>
</evidence>
<reference evidence="1 2" key="1">
    <citation type="journal article" date="2010" name="Genome Biol. Evol.">
        <title>The sequence of a 1.8-mb bacterial linear plasmid reveals a rich evolutionary reservoir of secondary metabolic pathways.</title>
        <authorList>
            <person name="Medema M.H."/>
            <person name="Trefzer A."/>
            <person name="Kovalchuk A."/>
            <person name="van den Berg M."/>
            <person name="Mueller U."/>
            <person name="Heijne W."/>
            <person name="Wu L."/>
            <person name="Alam M.T."/>
            <person name="Ronning C.M."/>
            <person name="Nierman W.C."/>
            <person name="Bovenberg R.A.L."/>
            <person name="Breitling R."/>
            <person name="Takano E."/>
        </authorList>
    </citation>
    <scope>NUCLEOTIDE SEQUENCE [LARGE SCALE GENOMIC DNA]</scope>
    <source>
        <strain evidence="2">ATCC 27064 / DSM 738 / JCM 4710 / NBRC 13307 / NCIMB 12785 / NRRL 3585 / VKM Ac-602</strain>
        <plasmid evidence="1">pSCL4</plasmid>
    </source>
</reference>
<dbReference type="Proteomes" id="UP000002357">
    <property type="component" value="Plasmid pSCL4"/>
</dbReference>